<protein>
    <submittedName>
        <fullName evidence="2">Gag-pol polyprotein</fullName>
    </submittedName>
</protein>
<evidence type="ECO:0000313" key="1">
    <source>
        <dbReference type="Proteomes" id="UP000095286"/>
    </source>
</evidence>
<accession>A0AC35TPY3</accession>
<dbReference type="WBParaSite" id="RSKR_0000289300.1">
    <property type="protein sequence ID" value="RSKR_0000289300.1"/>
    <property type="gene ID" value="RSKR_0000289300"/>
</dbReference>
<reference evidence="2" key="1">
    <citation type="submission" date="2016-11" db="UniProtKB">
        <authorList>
            <consortium name="WormBaseParasite"/>
        </authorList>
    </citation>
    <scope>IDENTIFICATION</scope>
    <source>
        <strain evidence="2">KR3021</strain>
    </source>
</reference>
<name>A0AC35TPY3_9BILA</name>
<dbReference type="Proteomes" id="UP000095286">
    <property type="component" value="Unplaced"/>
</dbReference>
<evidence type="ECO:0000313" key="2">
    <source>
        <dbReference type="WBParaSite" id="RSKR_0000289300.1"/>
    </source>
</evidence>
<sequence>MIELTQSNSRTSRVRKAALVEEAKKRVLIEAFKEDHTQEDGGSNQANTIASAPSSMVSPDGNAKTKFDCIIGHVANYNQEEESY</sequence>
<proteinExistence type="predicted"/>
<organism evidence="1 2">
    <name type="scientific">Rhabditophanes sp. KR3021</name>
    <dbReference type="NCBI Taxonomy" id="114890"/>
    <lineage>
        <taxon>Eukaryota</taxon>
        <taxon>Metazoa</taxon>
        <taxon>Ecdysozoa</taxon>
        <taxon>Nematoda</taxon>
        <taxon>Chromadorea</taxon>
        <taxon>Rhabditida</taxon>
        <taxon>Tylenchina</taxon>
        <taxon>Panagrolaimomorpha</taxon>
        <taxon>Strongyloidoidea</taxon>
        <taxon>Alloionematidae</taxon>
        <taxon>Rhabditophanes</taxon>
    </lineage>
</organism>